<dbReference type="InterPro" id="IPR052188">
    <property type="entry name" value="Ni-pincer_cofactor_biosynth"/>
</dbReference>
<dbReference type="CDD" id="cd01990">
    <property type="entry name" value="LarE-like"/>
    <property type="match status" value="1"/>
</dbReference>
<dbReference type="InterPro" id="IPR014729">
    <property type="entry name" value="Rossmann-like_a/b/a_fold"/>
</dbReference>
<name>A0A3S9PW55_9ACTO</name>
<evidence type="ECO:0000313" key="4">
    <source>
        <dbReference type="Proteomes" id="UP000280344"/>
    </source>
</evidence>
<dbReference type="Proteomes" id="UP000280344">
    <property type="component" value="Chromosome"/>
</dbReference>
<proteinExistence type="predicted"/>
<dbReference type="GO" id="GO:0016783">
    <property type="term" value="F:sulfurtransferase activity"/>
    <property type="evidence" value="ECO:0007669"/>
    <property type="project" value="InterPro"/>
</dbReference>
<dbReference type="RefSeq" id="WP_126703385.1">
    <property type="nucleotide sequence ID" value="NZ_CP034593.1"/>
</dbReference>
<dbReference type="PIRSF" id="PIRSF006661">
    <property type="entry name" value="PP-lp_UCP006661"/>
    <property type="match status" value="1"/>
</dbReference>
<organism evidence="3 4">
    <name type="scientific">Flaviflexus ciconiae</name>
    <dbReference type="NCBI Taxonomy" id="2496867"/>
    <lineage>
        <taxon>Bacteria</taxon>
        <taxon>Bacillati</taxon>
        <taxon>Actinomycetota</taxon>
        <taxon>Actinomycetes</taxon>
        <taxon>Actinomycetales</taxon>
        <taxon>Actinomycetaceae</taxon>
        <taxon>Flaviflexus</taxon>
    </lineage>
</organism>
<dbReference type="InterPro" id="IPR022310">
    <property type="entry name" value="NAD/GMP_synthase"/>
</dbReference>
<reference evidence="3 4" key="1">
    <citation type="submission" date="2018-12" db="EMBL/GenBank/DDBJ databases">
        <title>Complete genome sequence of Flaviflexus sp. H23T48.</title>
        <authorList>
            <person name="Bae J.-W."/>
            <person name="Lee J.-Y."/>
        </authorList>
    </citation>
    <scope>NUCLEOTIDE SEQUENCE [LARGE SCALE GENOMIC DNA]</scope>
    <source>
        <strain evidence="3 4">H23T48</strain>
    </source>
</reference>
<sequence length="300" mass="32158">MTSQIAATPGFARDLPPHFDELAQRVAAEVKNALGKAPRPKIGVAYSGGVDSAVLGALVARAVGPDRTVLLLGISPSLAARERTLAHRQAEEMGLQVIEVPTEEIKNAEYRKNDVDRCYFCKDELFTTLDDSAAEAHDLGVIAYGENADDSKRPDRPGGRAAREHSVLYPLATAGIKKVQVREIASALGLSSALKPAAPCLASRIPHGQEVTAEKLHAVDVAEDVVLGAGFSDCRVRHHGTVARIEVPTDEIGRIANDELRRHVLKGVKQAGFSHVAFDLNGIQSGAFTMQILSRRPEEA</sequence>
<feature type="active site" description="Nucleophile and sulfur donor" evidence="1">
    <location>
        <position position="200"/>
    </location>
</feature>
<evidence type="ECO:0000256" key="1">
    <source>
        <dbReference type="PIRSR" id="PIRSR006661-1"/>
    </source>
</evidence>
<protein>
    <submittedName>
        <fullName evidence="3">ATP-dependent sacrificial sulfur transferase LarE</fullName>
    </submittedName>
</protein>
<dbReference type="Gene3D" id="3.40.50.620">
    <property type="entry name" value="HUPs"/>
    <property type="match status" value="1"/>
</dbReference>
<dbReference type="KEGG" id="flh:EJ997_03655"/>
<dbReference type="PANTHER" id="PTHR43169">
    <property type="entry name" value="EXSB FAMILY PROTEIN"/>
    <property type="match status" value="1"/>
</dbReference>
<dbReference type="PANTHER" id="PTHR43169:SF2">
    <property type="entry name" value="NAD_GMP SYNTHASE DOMAIN-CONTAINING PROTEIN"/>
    <property type="match status" value="1"/>
</dbReference>
<keyword evidence="4" id="KW-1185">Reference proteome</keyword>
<accession>A0A3S9PW55</accession>
<keyword evidence="3" id="KW-0808">Transferase</keyword>
<evidence type="ECO:0000259" key="2">
    <source>
        <dbReference type="Pfam" id="PF02540"/>
    </source>
</evidence>
<dbReference type="NCBIfam" id="TIGR00268">
    <property type="entry name" value="ATP-dependent sacrificial sulfur transferase LarE"/>
    <property type="match status" value="1"/>
</dbReference>
<dbReference type="InterPro" id="IPR005232">
    <property type="entry name" value="LarE"/>
</dbReference>
<evidence type="ECO:0000313" key="3">
    <source>
        <dbReference type="EMBL" id="AZQ76577.1"/>
    </source>
</evidence>
<dbReference type="OrthoDB" id="9776919at2"/>
<dbReference type="SUPFAM" id="SSF52402">
    <property type="entry name" value="Adenine nucleotide alpha hydrolases-like"/>
    <property type="match status" value="1"/>
</dbReference>
<dbReference type="GO" id="GO:0006163">
    <property type="term" value="P:purine nucleotide metabolic process"/>
    <property type="evidence" value="ECO:0007669"/>
    <property type="project" value="UniProtKB-ARBA"/>
</dbReference>
<dbReference type="EMBL" id="CP034593">
    <property type="protein sequence ID" value="AZQ76577.1"/>
    <property type="molecule type" value="Genomic_DNA"/>
</dbReference>
<dbReference type="AlphaFoldDB" id="A0A3S9PW55"/>
<feature type="domain" description="NAD/GMP synthase" evidence="2">
    <location>
        <begin position="25"/>
        <end position="108"/>
    </location>
</feature>
<gene>
    <name evidence="3" type="primary">larE</name>
    <name evidence="3" type="ORF">EJ997_03655</name>
</gene>
<dbReference type="Pfam" id="PF02540">
    <property type="entry name" value="NAD_synthase"/>
    <property type="match status" value="1"/>
</dbReference>